<dbReference type="Proteomes" id="UP000076842">
    <property type="component" value="Unassembled WGS sequence"/>
</dbReference>
<evidence type="ECO:0000256" key="3">
    <source>
        <dbReference type="ARBA" id="ARBA00022833"/>
    </source>
</evidence>
<feature type="binding site" evidence="4">
    <location>
        <position position="65"/>
    </location>
    <ligand>
        <name>Zn(2+)</name>
        <dbReference type="ChEBI" id="CHEBI:29105"/>
    </ligand>
</feature>
<protein>
    <recommendedName>
        <fullName evidence="5">Carbonic anhydrase</fullName>
        <ecNumber evidence="5">4.2.1.1</ecNumber>
    </recommendedName>
    <alternativeName>
        <fullName evidence="5">Carbonate dehydratase</fullName>
    </alternativeName>
</protein>
<dbReference type="Pfam" id="PF00484">
    <property type="entry name" value="Pro_CA"/>
    <property type="match status" value="1"/>
</dbReference>
<dbReference type="AlphaFoldDB" id="A0A165D6B8"/>
<accession>A0A165D6B8</accession>
<reference evidence="6 7" key="1">
    <citation type="journal article" date="2016" name="Mol. Biol. Evol.">
        <title>Comparative Genomics of Early-Diverging Mushroom-Forming Fungi Provides Insights into the Origins of Lignocellulose Decay Capabilities.</title>
        <authorList>
            <person name="Nagy L.G."/>
            <person name="Riley R."/>
            <person name="Tritt A."/>
            <person name="Adam C."/>
            <person name="Daum C."/>
            <person name="Floudas D."/>
            <person name="Sun H."/>
            <person name="Yadav J.S."/>
            <person name="Pangilinan J."/>
            <person name="Larsson K.H."/>
            <person name="Matsuura K."/>
            <person name="Barry K."/>
            <person name="Labutti K."/>
            <person name="Kuo R."/>
            <person name="Ohm R.A."/>
            <person name="Bhattacharya S.S."/>
            <person name="Shirouzu T."/>
            <person name="Yoshinaga Y."/>
            <person name="Martin F.M."/>
            <person name="Grigoriev I.V."/>
            <person name="Hibbett D.S."/>
        </authorList>
    </citation>
    <scope>NUCLEOTIDE SEQUENCE [LARGE SCALE GENOMIC DNA]</scope>
    <source>
        <strain evidence="6 7">HHB12733</strain>
    </source>
</reference>
<sequence>MGNLRMLDLDKIALAGAALDNGALDSIEAAFAHPSAVPNKPDTSDLYESGPVPHPTRKKLAVVTCMDARIDPLAFAQLPLEVGDAHIIRNAGGRAADAVRSLIASQRLLGTRIIYVIHHTDCGMASFRDEELRRILGGGAMVETMAFLPFCNYQQAVIDDVQFLRDHPLIMSERVRGYIYDVVTGSLTEVKV</sequence>
<dbReference type="InterPro" id="IPR036874">
    <property type="entry name" value="Carbonic_anhydrase_sf"/>
</dbReference>
<dbReference type="EMBL" id="KV424076">
    <property type="protein sequence ID" value="KZT52163.1"/>
    <property type="molecule type" value="Genomic_DNA"/>
</dbReference>
<gene>
    <name evidence="6" type="ORF">CALCODRAFT_502633</name>
</gene>
<dbReference type="Gene3D" id="3.40.1050.10">
    <property type="entry name" value="Carbonic anhydrase"/>
    <property type="match status" value="1"/>
</dbReference>
<evidence type="ECO:0000313" key="6">
    <source>
        <dbReference type="EMBL" id="KZT52163.1"/>
    </source>
</evidence>
<dbReference type="SMART" id="SM00947">
    <property type="entry name" value="Pro_CA"/>
    <property type="match status" value="1"/>
</dbReference>
<dbReference type="EC" id="4.2.1.1" evidence="5"/>
<dbReference type="SUPFAM" id="SSF53056">
    <property type="entry name" value="beta-carbonic anhydrase, cab"/>
    <property type="match status" value="1"/>
</dbReference>
<evidence type="ECO:0000256" key="5">
    <source>
        <dbReference type="RuleBase" id="RU003956"/>
    </source>
</evidence>
<dbReference type="OrthoDB" id="10248475at2759"/>
<keyword evidence="7" id="KW-1185">Reference proteome</keyword>
<comment type="catalytic activity">
    <reaction evidence="5">
        <text>hydrogencarbonate + H(+) = CO2 + H2O</text>
        <dbReference type="Rhea" id="RHEA:10748"/>
        <dbReference type="ChEBI" id="CHEBI:15377"/>
        <dbReference type="ChEBI" id="CHEBI:15378"/>
        <dbReference type="ChEBI" id="CHEBI:16526"/>
        <dbReference type="ChEBI" id="CHEBI:17544"/>
        <dbReference type="EC" id="4.2.1.1"/>
    </reaction>
</comment>
<feature type="binding site" evidence="4">
    <location>
        <position position="67"/>
    </location>
    <ligand>
        <name>Zn(2+)</name>
        <dbReference type="ChEBI" id="CHEBI:29105"/>
    </ligand>
</feature>
<feature type="binding site" evidence="4">
    <location>
        <position position="119"/>
    </location>
    <ligand>
        <name>Zn(2+)</name>
        <dbReference type="ChEBI" id="CHEBI:29105"/>
    </ligand>
</feature>
<dbReference type="STRING" id="1353952.A0A165D6B8"/>
<dbReference type="PANTHER" id="PTHR43175:SF3">
    <property type="entry name" value="CARBON DISULFIDE HYDROLASE"/>
    <property type="match status" value="1"/>
</dbReference>
<dbReference type="PANTHER" id="PTHR43175">
    <property type="entry name" value="CARBONIC ANHYDRASE"/>
    <property type="match status" value="1"/>
</dbReference>
<proteinExistence type="inferred from homology"/>
<comment type="similarity">
    <text evidence="1 5">Belongs to the beta-class carbonic anhydrase family.</text>
</comment>
<dbReference type="GO" id="GO:0008270">
    <property type="term" value="F:zinc ion binding"/>
    <property type="evidence" value="ECO:0007669"/>
    <property type="project" value="UniProtKB-UniRule"/>
</dbReference>
<dbReference type="CDD" id="cd03379">
    <property type="entry name" value="beta_CA_cladeD"/>
    <property type="match status" value="1"/>
</dbReference>
<evidence type="ECO:0000256" key="4">
    <source>
        <dbReference type="PIRSR" id="PIRSR601765-1"/>
    </source>
</evidence>
<comment type="function">
    <text evidence="5">Reversible hydration of carbon dioxide.</text>
</comment>
<dbReference type="GO" id="GO:0004089">
    <property type="term" value="F:carbonate dehydratase activity"/>
    <property type="evidence" value="ECO:0007669"/>
    <property type="project" value="UniProtKB-UniRule"/>
</dbReference>
<name>A0A165D6B8_9BASI</name>
<feature type="binding site" evidence="4">
    <location>
        <position position="122"/>
    </location>
    <ligand>
        <name>Zn(2+)</name>
        <dbReference type="ChEBI" id="CHEBI:29105"/>
    </ligand>
</feature>
<keyword evidence="3 4" id="KW-0862">Zinc</keyword>
<organism evidence="6 7">
    <name type="scientific">Calocera cornea HHB12733</name>
    <dbReference type="NCBI Taxonomy" id="1353952"/>
    <lineage>
        <taxon>Eukaryota</taxon>
        <taxon>Fungi</taxon>
        <taxon>Dikarya</taxon>
        <taxon>Basidiomycota</taxon>
        <taxon>Agaricomycotina</taxon>
        <taxon>Dacrymycetes</taxon>
        <taxon>Dacrymycetales</taxon>
        <taxon>Dacrymycetaceae</taxon>
        <taxon>Calocera</taxon>
    </lineage>
</organism>
<evidence type="ECO:0000256" key="2">
    <source>
        <dbReference type="ARBA" id="ARBA00022723"/>
    </source>
</evidence>
<keyword evidence="5" id="KW-0456">Lyase</keyword>
<keyword evidence="2 4" id="KW-0479">Metal-binding</keyword>
<dbReference type="InterPro" id="IPR001765">
    <property type="entry name" value="Carbonic_anhydrase"/>
</dbReference>
<evidence type="ECO:0000256" key="1">
    <source>
        <dbReference type="ARBA" id="ARBA00006217"/>
    </source>
</evidence>
<evidence type="ECO:0000313" key="7">
    <source>
        <dbReference type="Proteomes" id="UP000076842"/>
    </source>
</evidence>
<comment type="cofactor">
    <cofactor evidence="4">
        <name>Zn(2+)</name>
        <dbReference type="ChEBI" id="CHEBI:29105"/>
    </cofactor>
    <text evidence="4">Binds 1 zinc ion per subunit.</text>
</comment>
<dbReference type="InParanoid" id="A0A165D6B8"/>